<gene>
    <name evidence="7" type="ORF">Purlil1_12138</name>
</gene>
<sequence>MELTEVGTTNTFSQVIVNIWSHLIGAVKFLRDFVGFLNPMFASTGITADGRVADVAAVSLYYLSVIACFGLSTTFHVFSDHSPRLHLLTNQLDHLGIVLVMWSTGVSGGHFALQCASTTIRTLYLSMLTSVAACCGLLTLRSRFRQPEFRCERFSVYILLGISLFGPFLHGWSSFGSLERLNEVAGLRSFLQLTMINTLGGLLYATRIPERWFRGTFDLIGNSHNCMHIMAIGGATIRLRGLLAVYERWAADDAMLSFCHSLRCDLVAVILHNQGPTGRIVNCGLYSLHYTFDWAASLQPEGN</sequence>
<protein>
    <recommendedName>
        <fullName evidence="9">Adiponectin receptor protein 1</fullName>
    </recommendedName>
</protein>
<name>A0ABR0BHZ7_PURLI</name>
<proteinExistence type="inferred from homology"/>
<dbReference type="PANTHER" id="PTHR20855:SF52">
    <property type="entry name" value="ADIPONECTIN RECEPTOR PROTEIN"/>
    <property type="match status" value="1"/>
</dbReference>
<comment type="caution">
    <text evidence="7">The sequence shown here is derived from an EMBL/GenBank/DDBJ whole genome shotgun (WGS) entry which is preliminary data.</text>
</comment>
<feature type="transmembrane region" description="Helical" evidence="6">
    <location>
        <begin position="123"/>
        <end position="142"/>
    </location>
</feature>
<dbReference type="EMBL" id="JAWRVI010000089">
    <property type="protein sequence ID" value="KAK4078030.1"/>
    <property type="molecule type" value="Genomic_DNA"/>
</dbReference>
<feature type="transmembrane region" description="Helical" evidence="6">
    <location>
        <begin position="60"/>
        <end position="79"/>
    </location>
</feature>
<comment type="similarity">
    <text evidence="2">Belongs to the ADIPOR family.</text>
</comment>
<dbReference type="InterPro" id="IPR004254">
    <property type="entry name" value="AdipoR/HlyIII-related"/>
</dbReference>
<dbReference type="Proteomes" id="UP001287286">
    <property type="component" value="Unassembled WGS sequence"/>
</dbReference>
<feature type="transmembrane region" description="Helical" evidence="6">
    <location>
        <begin position="185"/>
        <end position="205"/>
    </location>
</feature>
<evidence type="ECO:0000256" key="1">
    <source>
        <dbReference type="ARBA" id="ARBA00004141"/>
    </source>
</evidence>
<dbReference type="PANTHER" id="PTHR20855">
    <property type="entry name" value="ADIPOR/PROGESTIN RECEPTOR-RELATED"/>
    <property type="match status" value="1"/>
</dbReference>
<evidence type="ECO:0000256" key="6">
    <source>
        <dbReference type="SAM" id="Phobius"/>
    </source>
</evidence>
<evidence type="ECO:0000313" key="7">
    <source>
        <dbReference type="EMBL" id="KAK4078030.1"/>
    </source>
</evidence>
<comment type="subcellular location">
    <subcellularLocation>
        <location evidence="1">Membrane</location>
        <topology evidence="1">Multi-pass membrane protein</topology>
    </subcellularLocation>
</comment>
<evidence type="ECO:0000256" key="3">
    <source>
        <dbReference type="ARBA" id="ARBA00022692"/>
    </source>
</evidence>
<reference evidence="7 8" key="1">
    <citation type="journal article" date="2024" name="Microbiol. Resour. Announc.">
        <title>Genome annotations for the ascomycete fungi Trichoderma harzianum, Trichoderma aggressivum, and Purpureocillium lilacinum.</title>
        <authorList>
            <person name="Beijen E.P.W."/>
            <person name="Ohm R.A."/>
        </authorList>
    </citation>
    <scope>NUCLEOTIDE SEQUENCE [LARGE SCALE GENOMIC DNA]</scope>
    <source>
        <strain evidence="7 8">CBS 150709</strain>
    </source>
</reference>
<keyword evidence="8" id="KW-1185">Reference proteome</keyword>
<feature type="transmembrane region" description="Helical" evidence="6">
    <location>
        <begin position="154"/>
        <end position="173"/>
    </location>
</feature>
<evidence type="ECO:0008006" key="9">
    <source>
        <dbReference type="Google" id="ProtNLM"/>
    </source>
</evidence>
<keyword evidence="3 6" id="KW-0812">Transmembrane</keyword>
<evidence type="ECO:0000256" key="4">
    <source>
        <dbReference type="ARBA" id="ARBA00022989"/>
    </source>
</evidence>
<evidence type="ECO:0000256" key="2">
    <source>
        <dbReference type="ARBA" id="ARBA00007018"/>
    </source>
</evidence>
<dbReference type="Pfam" id="PF03006">
    <property type="entry name" value="HlyIII"/>
    <property type="match status" value="1"/>
</dbReference>
<evidence type="ECO:0000256" key="5">
    <source>
        <dbReference type="ARBA" id="ARBA00023136"/>
    </source>
</evidence>
<evidence type="ECO:0000313" key="8">
    <source>
        <dbReference type="Proteomes" id="UP001287286"/>
    </source>
</evidence>
<keyword evidence="4 6" id="KW-1133">Transmembrane helix</keyword>
<keyword evidence="5 6" id="KW-0472">Membrane</keyword>
<accession>A0ABR0BHZ7</accession>
<organism evidence="7 8">
    <name type="scientific">Purpureocillium lilacinum</name>
    <name type="common">Paecilomyces lilacinus</name>
    <dbReference type="NCBI Taxonomy" id="33203"/>
    <lineage>
        <taxon>Eukaryota</taxon>
        <taxon>Fungi</taxon>
        <taxon>Dikarya</taxon>
        <taxon>Ascomycota</taxon>
        <taxon>Pezizomycotina</taxon>
        <taxon>Sordariomycetes</taxon>
        <taxon>Hypocreomycetidae</taxon>
        <taxon>Hypocreales</taxon>
        <taxon>Ophiocordycipitaceae</taxon>
        <taxon>Purpureocillium</taxon>
    </lineage>
</organism>